<gene>
    <name evidence="5" type="ORF">ASPVEDRAFT_84843</name>
</gene>
<evidence type="ECO:0000256" key="4">
    <source>
        <dbReference type="RuleBase" id="RU000363"/>
    </source>
</evidence>
<evidence type="ECO:0000256" key="1">
    <source>
        <dbReference type="ARBA" id="ARBA00006484"/>
    </source>
</evidence>
<dbReference type="EMBL" id="KV878130">
    <property type="protein sequence ID" value="OJJ03395.1"/>
    <property type="molecule type" value="Genomic_DNA"/>
</dbReference>
<dbReference type="InterPro" id="IPR020904">
    <property type="entry name" value="Sc_DH/Rdtase_CS"/>
</dbReference>
<evidence type="ECO:0000256" key="2">
    <source>
        <dbReference type="ARBA" id="ARBA00022857"/>
    </source>
</evidence>
<reference evidence="6" key="1">
    <citation type="journal article" date="2017" name="Genome Biol.">
        <title>Comparative genomics reveals high biological diversity and specific adaptations in the industrially and medically important fungal genus Aspergillus.</title>
        <authorList>
            <person name="de Vries R.P."/>
            <person name="Riley R."/>
            <person name="Wiebenga A."/>
            <person name="Aguilar-Osorio G."/>
            <person name="Amillis S."/>
            <person name="Uchima C.A."/>
            <person name="Anderluh G."/>
            <person name="Asadollahi M."/>
            <person name="Askin M."/>
            <person name="Barry K."/>
            <person name="Battaglia E."/>
            <person name="Bayram O."/>
            <person name="Benocci T."/>
            <person name="Braus-Stromeyer S.A."/>
            <person name="Caldana C."/>
            <person name="Canovas D."/>
            <person name="Cerqueira G.C."/>
            <person name="Chen F."/>
            <person name="Chen W."/>
            <person name="Choi C."/>
            <person name="Clum A."/>
            <person name="Dos Santos R.A."/>
            <person name="Damasio A.R."/>
            <person name="Diallinas G."/>
            <person name="Emri T."/>
            <person name="Fekete E."/>
            <person name="Flipphi M."/>
            <person name="Freyberg S."/>
            <person name="Gallo A."/>
            <person name="Gournas C."/>
            <person name="Habgood R."/>
            <person name="Hainaut M."/>
            <person name="Harispe M.L."/>
            <person name="Henrissat B."/>
            <person name="Hilden K.S."/>
            <person name="Hope R."/>
            <person name="Hossain A."/>
            <person name="Karabika E."/>
            <person name="Karaffa L."/>
            <person name="Karanyi Z."/>
            <person name="Krasevec N."/>
            <person name="Kuo A."/>
            <person name="Kusch H."/>
            <person name="LaButti K."/>
            <person name="Lagendijk E.L."/>
            <person name="Lapidus A."/>
            <person name="Levasseur A."/>
            <person name="Lindquist E."/>
            <person name="Lipzen A."/>
            <person name="Logrieco A.F."/>
            <person name="MacCabe A."/>
            <person name="Maekelae M.R."/>
            <person name="Malavazi I."/>
            <person name="Melin P."/>
            <person name="Meyer V."/>
            <person name="Mielnichuk N."/>
            <person name="Miskei M."/>
            <person name="Molnar A.P."/>
            <person name="Mule G."/>
            <person name="Ngan C.Y."/>
            <person name="Orejas M."/>
            <person name="Orosz E."/>
            <person name="Ouedraogo J.P."/>
            <person name="Overkamp K.M."/>
            <person name="Park H.-S."/>
            <person name="Perrone G."/>
            <person name="Piumi F."/>
            <person name="Punt P.J."/>
            <person name="Ram A.F."/>
            <person name="Ramon A."/>
            <person name="Rauscher S."/>
            <person name="Record E."/>
            <person name="Riano-Pachon D.M."/>
            <person name="Robert V."/>
            <person name="Roehrig J."/>
            <person name="Ruller R."/>
            <person name="Salamov A."/>
            <person name="Salih N.S."/>
            <person name="Samson R.A."/>
            <person name="Sandor E."/>
            <person name="Sanguinetti M."/>
            <person name="Schuetze T."/>
            <person name="Sepcic K."/>
            <person name="Shelest E."/>
            <person name="Sherlock G."/>
            <person name="Sophianopoulou V."/>
            <person name="Squina F.M."/>
            <person name="Sun H."/>
            <person name="Susca A."/>
            <person name="Todd R.B."/>
            <person name="Tsang A."/>
            <person name="Unkles S.E."/>
            <person name="van de Wiele N."/>
            <person name="van Rossen-Uffink D."/>
            <person name="Oliveira J.V."/>
            <person name="Vesth T.C."/>
            <person name="Visser J."/>
            <person name="Yu J.-H."/>
            <person name="Zhou M."/>
            <person name="Andersen M.R."/>
            <person name="Archer D.B."/>
            <person name="Baker S.E."/>
            <person name="Benoit I."/>
            <person name="Brakhage A.A."/>
            <person name="Braus G.H."/>
            <person name="Fischer R."/>
            <person name="Frisvad J.C."/>
            <person name="Goldman G.H."/>
            <person name="Houbraken J."/>
            <person name="Oakley B."/>
            <person name="Pocsi I."/>
            <person name="Scazzocchio C."/>
            <person name="Seiboth B."/>
            <person name="vanKuyk P.A."/>
            <person name="Wortman J."/>
            <person name="Dyer P.S."/>
            <person name="Grigoriev I.V."/>
        </authorList>
    </citation>
    <scope>NUCLEOTIDE SEQUENCE [LARGE SCALE GENOMIC DNA]</scope>
    <source>
        <strain evidence="6">CBS 583.65</strain>
    </source>
</reference>
<dbReference type="STRING" id="1036611.A0A1L9PPN3"/>
<dbReference type="InterPro" id="IPR002347">
    <property type="entry name" value="SDR_fam"/>
</dbReference>
<dbReference type="GeneID" id="63733120"/>
<keyword evidence="3" id="KW-0560">Oxidoreductase</keyword>
<dbReference type="PRINTS" id="PR00081">
    <property type="entry name" value="GDHRDH"/>
</dbReference>
<protein>
    <submittedName>
        <fullName evidence="5">Uncharacterized protein</fullName>
    </submittedName>
</protein>
<dbReference type="RefSeq" id="XP_040669157.1">
    <property type="nucleotide sequence ID" value="XM_040817609.1"/>
</dbReference>
<dbReference type="PANTHER" id="PTHR44229:SF4">
    <property type="entry name" value="15-HYDROXYPROSTAGLANDIN DEHYDROGENASE [NAD(+)]"/>
    <property type="match status" value="1"/>
</dbReference>
<name>A0A1L9PPN3_ASPVE</name>
<dbReference type="InterPro" id="IPR036291">
    <property type="entry name" value="NAD(P)-bd_dom_sf"/>
</dbReference>
<dbReference type="GO" id="GO:0005737">
    <property type="term" value="C:cytoplasm"/>
    <property type="evidence" value="ECO:0007669"/>
    <property type="project" value="TreeGrafter"/>
</dbReference>
<dbReference type="AlphaFoldDB" id="A0A1L9PPN3"/>
<dbReference type="Gene3D" id="3.40.50.720">
    <property type="entry name" value="NAD(P)-binding Rossmann-like Domain"/>
    <property type="match status" value="1"/>
</dbReference>
<sequence length="299" mass="32748">MTRTTTDFPIENAIAVVTGGGSGIGLAFSRLLQTRGVRVLIADLKLSPEAQNWVECNACTPKAVFQHCDVTNWAHLESLPAKAKELWGSVSDIWVPGAGVFEPPWSHFFQDSDASSGISHYASVSINIEHPIRLTRIAIRSMLSENKRGVVLNIGSDAGIDYFYSVPLYTATKHAIVAFTRSLAPLDVEEGIKVVAICPGSVLTPLFTTTLRDQWSVKEQNALQPEQVATAMLELVKSSEYPGGSIVRVDKERGMRLIPCPQSEAPPDTSDEGMRQELERNYAPVRLVLRRERAGMADS</sequence>
<evidence type="ECO:0000256" key="3">
    <source>
        <dbReference type="ARBA" id="ARBA00023002"/>
    </source>
</evidence>
<dbReference type="SUPFAM" id="SSF51735">
    <property type="entry name" value="NAD(P)-binding Rossmann-fold domains"/>
    <property type="match status" value="1"/>
</dbReference>
<accession>A0A1L9PPN3</accession>
<comment type="similarity">
    <text evidence="1 4">Belongs to the short-chain dehydrogenases/reductases (SDR) family.</text>
</comment>
<proteinExistence type="inferred from homology"/>
<dbReference type="PROSITE" id="PS00061">
    <property type="entry name" value="ADH_SHORT"/>
    <property type="match status" value="1"/>
</dbReference>
<organism evidence="5 6">
    <name type="scientific">Aspergillus versicolor CBS 583.65</name>
    <dbReference type="NCBI Taxonomy" id="1036611"/>
    <lineage>
        <taxon>Eukaryota</taxon>
        <taxon>Fungi</taxon>
        <taxon>Dikarya</taxon>
        <taxon>Ascomycota</taxon>
        <taxon>Pezizomycotina</taxon>
        <taxon>Eurotiomycetes</taxon>
        <taxon>Eurotiomycetidae</taxon>
        <taxon>Eurotiales</taxon>
        <taxon>Aspergillaceae</taxon>
        <taxon>Aspergillus</taxon>
        <taxon>Aspergillus subgen. Nidulantes</taxon>
    </lineage>
</organism>
<dbReference type="Proteomes" id="UP000184073">
    <property type="component" value="Unassembled WGS sequence"/>
</dbReference>
<dbReference type="VEuPathDB" id="FungiDB:ASPVEDRAFT_84843"/>
<dbReference type="Pfam" id="PF00106">
    <property type="entry name" value="adh_short"/>
    <property type="match status" value="1"/>
</dbReference>
<dbReference type="PANTHER" id="PTHR44229">
    <property type="entry name" value="15-HYDROXYPROSTAGLANDIN DEHYDROGENASE [NAD(+)]"/>
    <property type="match status" value="1"/>
</dbReference>
<dbReference type="PRINTS" id="PR00080">
    <property type="entry name" value="SDRFAMILY"/>
</dbReference>
<evidence type="ECO:0000313" key="5">
    <source>
        <dbReference type="EMBL" id="OJJ03395.1"/>
    </source>
</evidence>
<keyword evidence="2" id="KW-0521">NADP</keyword>
<evidence type="ECO:0000313" key="6">
    <source>
        <dbReference type="Proteomes" id="UP000184073"/>
    </source>
</evidence>
<dbReference type="OrthoDB" id="37659at2759"/>
<keyword evidence="6" id="KW-1185">Reference proteome</keyword>
<dbReference type="GO" id="GO:0044550">
    <property type="term" value="P:secondary metabolite biosynthetic process"/>
    <property type="evidence" value="ECO:0007669"/>
    <property type="project" value="UniProtKB-ARBA"/>
</dbReference>
<dbReference type="GO" id="GO:0016616">
    <property type="term" value="F:oxidoreductase activity, acting on the CH-OH group of donors, NAD or NADP as acceptor"/>
    <property type="evidence" value="ECO:0007669"/>
    <property type="project" value="TreeGrafter"/>
</dbReference>